<evidence type="ECO:0000256" key="7">
    <source>
        <dbReference type="SAM" id="MobiDB-lite"/>
    </source>
</evidence>
<dbReference type="InterPro" id="IPR000873">
    <property type="entry name" value="AMP-dep_synth/lig_dom"/>
</dbReference>
<dbReference type="Proteomes" id="UP000199073">
    <property type="component" value="Unassembled WGS sequence"/>
</dbReference>
<dbReference type="EMBL" id="FNJI01000002">
    <property type="protein sequence ID" value="SDO45967.1"/>
    <property type="molecule type" value="Genomic_DNA"/>
</dbReference>
<dbReference type="FunFam" id="3.30.300.30:FF:000004">
    <property type="entry name" value="Acetyl-coenzyme A synthetase"/>
    <property type="match status" value="1"/>
</dbReference>
<dbReference type="InterPro" id="IPR032387">
    <property type="entry name" value="ACAS_N"/>
</dbReference>
<dbReference type="FunFam" id="3.40.50.12780:FF:000001">
    <property type="entry name" value="Acetyl-coenzyme A synthetase"/>
    <property type="match status" value="1"/>
</dbReference>
<keyword evidence="5" id="KW-0007">Acetylation</keyword>
<dbReference type="InterPro" id="IPR011904">
    <property type="entry name" value="Ac_CoA_lig"/>
</dbReference>
<dbReference type="Gene3D" id="3.30.300.30">
    <property type="match status" value="1"/>
</dbReference>
<dbReference type="PANTHER" id="PTHR24095:SF14">
    <property type="entry name" value="ACETYL-COENZYME A SYNTHETASE 1"/>
    <property type="match status" value="1"/>
</dbReference>
<dbReference type="InterPro" id="IPR045851">
    <property type="entry name" value="AMP-bd_C_sf"/>
</dbReference>
<comment type="similarity">
    <text evidence="1">Belongs to the ATP-dependent AMP-binding enzyme family.</text>
</comment>
<dbReference type="InterPro" id="IPR042099">
    <property type="entry name" value="ANL_N_sf"/>
</dbReference>
<keyword evidence="3" id="KW-0547">Nucleotide-binding</keyword>
<evidence type="ECO:0000259" key="9">
    <source>
        <dbReference type="Pfam" id="PF13193"/>
    </source>
</evidence>
<dbReference type="Pfam" id="PF00501">
    <property type="entry name" value="AMP-binding"/>
    <property type="match status" value="1"/>
</dbReference>
<dbReference type="NCBIfam" id="TIGR02188">
    <property type="entry name" value="Ac_CoA_lig_AcsA"/>
    <property type="match status" value="1"/>
</dbReference>
<feature type="domain" description="Acetyl-coenzyme A synthetase N-terminal" evidence="10">
    <location>
        <begin position="40"/>
        <end position="94"/>
    </location>
</feature>
<dbReference type="GO" id="GO:0005524">
    <property type="term" value="F:ATP binding"/>
    <property type="evidence" value="ECO:0007669"/>
    <property type="project" value="UniProtKB-KW"/>
</dbReference>
<dbReference type="InterPro" id="IPR025110">
    <property type="entry name" value="AMP-bd_C"/>
</dbReference>
<dbReference type="EC" id="6.2.1.1" evidence="6"/>
<feature type="compositionally biased region" description="Basic and acidic residues" evidence="7">
    <location>
        <begin position="16"/>
        <end position="25"/>
    </location>
</feature>
<feature type="domain" description="AMP-binding enzyme C-terminal" evidence="9">
    <location>
        <begin position="545"/>
        <end position="623"/>
    </location>
</feature>
<gene>
    <name evidence="11" type="ORF">SAMN05660330_00282</name>
</gene>
<evidence type="ECO:0000313" key="11">
    <source>
        <dbReference type="EMBL" id="SDO45967.1"/>
    </source>
</evidence>
<name>A0A1H0JQH8_9BACT</name>
<reference evidence="11 12" key="1">
    <citation type="submission" date="2016-10" db="EMBL/GenBank/DDBJ databases">
        <authorList>
            <person name="de Groot N.N."/>
        </authorList>
    </citation>
    <scope>NUCLEOTIDE SEQUENCE [LARGE SCALE GENOMIC DNA]</scope>
    <source>
        <strain evidence="11 12">DSM 12130</strain>
    </source>
</reference>
<dbReference type="RefSeq" id="WP_092219031.1">
    <property type="nucleotide sequence ID" value="NZ_FNJI01000002.1"/>
</dbReference>
<proteinExistence type="inferred from homology"/>
<feature type="compositionally biased region" description="Polar residues" evidence="7">
    <location>
        <begin position="1"/>
        <end position="10"/>
    </location>
</feature>
<dbReference type="SUPFAM" id="SSF56801">
    <property type="entry name" value="Acetyl-CoA synthetase-like"/>
    <property type="match status" value="1"/>
</dbReference>
<feature type="domain" description="AMP-dependent synthetase/ligase" evidence="8">
    <location>
        <begin position="102"/>
        <end position="488"/>
    </location>
</feature>
<dbReference type="GO" id="GO:0016208">
    <property type="term" value="F:AMP binding"/>
    <property type="evidence" value="ECO:0007669"/>
    <property type="project" value="InterPro"/>
</dbReference>
<feature type="region of interest" description="Disordered" evidence="7">
    <location>
        <begin position="1"/>
        <end position="33"/>
    </location>
</feature>
<sequence>MNGYKNTQAGTKAAKSCREQRKDSDNYPENENSRTNLLNRLYDEAAGDPRIFWENRATELLSCSRRWDTVVEGDFATGGLRWFSGAELNASVNCLDRHLQNGRGKKAALIWQGENESDATVFTYEMLHREVCRFANVLKKKGVAKGDCVSLYLPMVPELVVAILACARIGAIHNVVFSGFSSVSLQARLHQCKSKILITADAVNRAGRALPLKANADEALDDCPDIKSCVVVRCSKREVQMVPDRDSWFHEEMASPDIGDQCPAEEMAADDTLFILYTSGATGRPKAVAHSTAGYLLYVMYTCKVVFDLKEDELFWCTADIAWITGHSYSVYGVLGLGGTSLIYEGIPLYPDPGRYWSIVEKYKVNIIYTAPTVIRALMKFGTAPVEKYDLSSLRLLGSVGEPINAEAWRWYHDIIGKKKLRIADTWWQTETGGVMISPLVASPPEKAGAAAHPLPGISAMVVDELGQQVERGRPGRLVITSPWPGMFKEILRARKKTDRRGGAVTSTGYDTGDGARKDQDGYYWITGRVDDVINVSGHRLGTVEIESALLTHKSVAEAAVVGIPHSLKGQAVYAYVILKSSFEQSGELLEELRDHVRAMIGPVATPDVIQYAEMLPKTRSGKIMRRVLKKIAADEYEHIGDVTALADPSLIVDLVEGKKKH</sequence>
<evidence type="ECO:0000259" key="10">
    <source>
        <dbReference type="Pfam" id="PF16177"/>
    </source>
</evidence>
<evidence type="ECO:0000256" key="1">
    <source>
        <dbReference type="ARBA" id="ARBA00006432"/>
    </source>
</evidence>
<evidence type="ECO:0000256" key="2">
    <source>
        <dbReference type="ARBA" id="ARBA00022598"/>
    </source>
</evidence>
<evidence type="ECO:0000256" key="5">
    <source>
        <dbReference type="ARBA" id="ARBA00022990"/>
    </source>
</evidence>
<dbReference type="GO" id="GO:0019427">
    <property type="term" value="P:acetyl-CoA biosynthetic process from acetate"/>
    <property type="evidence" value="ECO:0007669"/>
    <property type="project" value="UniProtKB-UniRule"/>
</dbReference>
<evidence type="ECO:0000256" key="3">
    <source>
        <dbReference type="ARBA" id="ARBA00022741"/>
    </source>
</evidence>
<dbReference type="AlphaFoldDB" id="A0A1H0JQH8"/>
<dbReference type="GO" id="GO:0003987">
    <property type="term" value="F:acetate-CoA ligase activity"/>
    <property type="evidence" value="ECO:0007669"/>
    <property type="project" value="UniProtKB-UniRule"/>
</dbReference>
<keyword evidence="4" id="KW-0067">ATP-binding</keyword>
<dbReference type="PANTHER" id="PTHR24095">
    <property type="entry name" value="ACETYL-COENZYME A SYNTHETASE"/>
    <property type="match status" value="1"/>
</dbReference>
<keyword evidence="12" id="KW-1185">Reference proteome</keyword>
<evidence type="ECO:0000313" key="12">
    <source>
        <dbReference type="Proteomes" id="UP000199073"/>
    </source>
</evidence>
<evidence type="ECO:0000256" key="4">
    <source>
        <dbReference type="ARBA" id="ARBA00022840"/>
    </source>
</evidence>
<protein>
    <recommendedName>
        <fullName evidence="6">Acetate--CoA ligase</fullName>
        <ecNumber evidence="6">6.2.1.1</ecNumber>
    </recommendedName>
</protein>
<dbReference type="Pfam" id="PF13193">
    <property type="entry name" value="AMP-binding_C"/>
    <property type="match status" value="1"/>
</dbReference>
<evidence type="ECO:0000256" key="6">
    <source>
        <dbReference type="NCBIfam" id="TIGR02188"/>
    </source>
</evidence>
<evidence type="ECO:0000259" key="8">
    <source>
        <dbReference type="Pfam" id="PF00501"/>
    </source>
</evidence>
<keyword evidence="2" id="KW-0436">Ligase</keyword>
<dbReference type="Gene3D" id="3.40.50.12780">
    <property type="entry name" value="N-terminal domain of ligase-like"/>
    <property type="match status" value="1"/>
</dbReference>
<dbReference type="STRING" id="91360.SAMN05660330_00282"/>
<dbReference type="Pfam" id="PF16177">
    <property type="entry name" value="ACAS_N"/>
    <property type="match status" value="1"/>
</dbReference>
<dbReference type="OrthoDB" id="9801302at2"/>
<organism evidence="11 12">
    <name type="scientific">Desulforhopalus singaporensis</name>
    <dbReference type="NCBI Taxonomy" id="91360"/>
    <lineage>
        <taxon>Bacteria</taxon>
        <taxon>Pseudomonadati</taxon>
        <taxon>Thermodesulfobacteriota</taxon>
        <taxon>Desulfobulbia</taxon>
        <taxon>Desulfobulbales</taxon>
        <taxon>Desulfocapsaceae</taxon>
        <taxon>Desulforhopalus</taxon>
    </lineage>
</organism>
<accession>A0A1H0JQH8</accession>
<dbReference type="NCBIfam" id="NF001208">
    <property type="entry name" value="PRK00174.1"/>
    <property type="match status" value="1"/>
</dbReference>